<reference evidence="1 2" key="1">
    <citation type="submission" date="2012-10" db="EMBL/GenBank/DDBJ databases">
        <authorList>
            <person name="Genoscope - CEA"/>
        </authorList>
    </citation>
    <scope>NUCLEOTIDE SEQUENCE [LARGE SCALE GENOMIC DNA]</scope>
    <source>
        <strain evidence="2">AM13 / DSM 14728</strain>
    </source>
</reference>
<dbReference type="EMBL" id="FO203522">
    <property type="protein sequence ID" value="CCO22218.1"/>
    <property type="molecule type" value="Genomic_DNA"/>
</dbReference>
<dbReference type="Pfam" id="PF05069">
    <property type="entry name" value="Phage_tail_S"/>
    <property type="match status" value="1"/>
</dbReference>
<proteinExistence type="predicted"/>
<dbReference type="AlphaFoldDB" id="L0R696"/>
<dbReference type="InterPro" id="IPR006522">
    <property type="entry name" value="Phage_virion_morphogenesis"/>
</dbReference>
<accession>L0R696</accession>
<evidence type="ECO:0000313" key="2">
    <source>
        <dbReference type="Proteomes" id="UP000010808"/>
    </source>
</evidence>
<dbReference type="HOGENOM" id="CLU_2394930_0_0_7"/>
<organism evidence="1 2">
    <name type="scientific">Maridesulfovibrio hydrothermalis AM13 = DSM 14728</name>
    <dbReference type="NCBI Taxonomy" id="1121451"/>
    <lineage>
        <taxon>Bacteria</taxon>
        <taxon>Pseudomonadati</taxon>
        <taxon>Thermodesulfobacteriota</taxon>
        <taxon>Desulfovibrionia</taxon>
        <taxon>Desulfovibrionales</taxon>
        <taxon>Desulfovibrionaceae</taxon>
        <taxon>Maridesulfovibrio</taxon>
    </lineage>
</organism>
<gene>
    <name evidence="1" type="ORF">DESAM_10237</name>
</gene>
<protein>
    <submittedName>
        <fullName evidence="1">Uncharacterized protein</fullName>
    </submittedName>
</protein>
<sequence length="93" mass="10602">MQTQDTAFTRMIKKQAPGTVPGAFFVFDVPEVQSWKHNFRQTGRGHKTIMPARPYLGISKTDERYIADAIMADLEGNFDALQCTCQNDSRIYQ</sequence>
<dbReference type="Proteomes" id="UP000010808">
    <property type="component" value="Chromosome"/>
</dbReference>
<dbReference type="KEGG" id="dhy:DESAM_10237"/>
<dbReference type="PATRIC" id="fig|1121451.3.peg.220"/>
<keyword evidence="2" id="KW-1185">Reference proteome</keyword>
<evidence type="ECO:0000313" key="1">
    <source>
        <dbReference type="EMBL" id="CCO22218.1"/>
    </source>
</evidence>
<name>L0R696_9BACT</name>
<dbReference type="STRING" id="1121451.DESAM_10237"/>